<feature type="transmembrane region" description="Helical" evidence="7">
    <location>
        <begin position="21"/>
        <end position="41"/>
    </location>
</feature>
<dbReference type="GO" id="GO:0042910">
    <property type="term" value="F:xenobiotic transmembrane transporter activity"/>
    <property type="evidence" value="ECO:0007669"/>
    <property type="project" value="InterPro"/>
</dbReference>
<feature type="transmembrane region" description="Helical" evidence="7">
    <location>
        <begin position="363"/>
        <end position="383"/>
    </location>
</feature>
<evidence type="ECO:0000256" key="7">
    <source>
        <dbReference type="SAM" id="Phobius"/>
    </source>
</evidence>
<comment type="subcellular location">
    <subcellularLocation>
        <location evidence="1">Cell membrane</location>
        <topology evidence="1">Multi-pass membrane protein</topology>
    </subcellularLocation>
</comment>
<reference evidence="8" key="1">
    <citation type="submission" date="2020-08" db="EMBL/GenBank/DDBJ databases">
        <title>Genome public.</title>
        <authorList>
            <person name="Liu C."/>
            <person name="Sun Q."/>
        </authorList>
    </citation>
    <scope>NUCLEOTIDE SEQUENCE</scope>
    <source>
        <strain evidence="8">BX15</strain>
    </source>
</reference>
<keyword evidence="5 7" id="KW-1133">Transmembrane helix</keyword>
<keyword evidence="2" id="KW-0813">Transport</keyword>
<keyword evidence="4 7" id="KW-0812">Transmembrane</keyword>
<dbReference type="InterPro" id="IPR048279">
    <property type="entry name" value="MdtK-like"/>
</dbReference>
<evidence type="ECO:0000256" key="1">
    <source>
        <dbReference type="ARBA" id="ARBA00004651"/>
    </source>
</evidence>
<dbReference type="Pfam" id="PF01554">
    <property type="entry name" value="MatE"/>
    <property type="match status" value="2"/>
</dbReference>
<feature type="transmembrane region" description="Helical" evidence="7">
    <location>
        <begin position="61"/>
        <end position="82"/>
    </location>
</feature>
<feature type="transmembrane region" description="Helical" evidence="7">
    <location>
        <begin position="424"/>
        <end position="445"/>
    </location>
</feature>
<evidence type="ECO:0000256" key="2">
    <source>
        <dbReference type="ARBA" id="ARBA00022448"/>
    </source>
</evidence>
<protein>
    <submittedName>
        <fullName evidence="8">MATE family efflux transporter</fullName>
    </submittedName>
</protein>
<evidence type="ECO:0000256" key="4">
    <source>
        <dbReference type="ARBA" id="ARBA00022692"/>
    </source>
</evidence>
<feature type="transmembrane region" description="Helical" evidence="7">
    <location>
        <begin position="174"/>
        <end position="194"/>
    </location>
</feature>
<feature type="transmembrane region" description="Helical" evidence="7">
    <location>
        <begin position="200"/>
        <end position="220"/>
    </location>
</feature>
<dbReference type="GO" id="GO:0015297">
    <property type="term" value="F:antiporter activity"/>
    <property type="evidence" value="ECO:0007669"/>
    <property type="project" value="InterPro"/>
</dbReference>
<feature type="transmembrane region" description="Helical" evidence="7">
    <location>
        <begin position="319"/>
        <end position="343"/>
    </location>
</feature>
<dbReference type="GO" id="GO:0005886">
    <property type="term" value="C:plasma membrane"/>
    <property type="evidence" value="ECO:0007669"/>
    <property type="project" value="UniProtKB-SubCell"/>
</dbReference>
<evidence type="ECO:0000256" key="6">
    <source>
        <dbReference type="ARBA" id="ARBA00023136"/>
    </source>
</evidence>
<accession>A0A923MIF3</accession>
<dbReference type="Proteomes" id="UP000620327">
    <property type="component" value="Unassembled WGS sequence"/>
</dbReference>
<dbReference type="EMBL" id="JACOQI010000003">
    <property type="protein sequence ID" value="MBC5769814.1"/>
    <property type="molecule type" value="Genomic_DNA"/>
</dbReference>
<organism evidence="8 9">
    <name type="scientific">Dysosmobacter segnis</name>
    <dbReference type="NCBI Taxonomy" id="2763042"/>
    <lineage>
        <taxon>Bacteria</taxon>
        <taxon>Bacillati</taxon>
        <taxon>Bacillota</taxon>
        <taxon>Clostridia</taxon>
        <taxon>Eubacteriales</taxon>
        <taxon>Oscillospiraceae</taxon>
        <taxon>Dysosmobacter</taxon>
    </lineage>
</organism>
<dbReference type="NCBIfam" id="TIGR00797">
    <property type="entry name" value="matE"/>
    <property type="match status" value="1"/>
</dbReference>
<keyword evidence="9" id="KW-1185">Reference proteome</keyword>
<gene>
    <name evidence="8" type="ORF">H8Z83_05665</name>
</gene>
<evidence type="ECO:0000313" key="8">
    <source>
        <dbReference type="EMBL" id="MBC5769814.1"/>
    </source>
</evidence>
<dbReference type="PANTHER" id="PTHR43549:SF3">
    <property type="entry name" value="MULTIDRUG RESISTANCE PROTEIN YPNP-RELATED"/>
    <property type="match status" value="1"/>
</dbReference>
<evidence type="ECO:0000256" key="5">
    <source>
        <dbReference type="ARBA" id="ARBA00022989"/>
    </source>
</evidence>
<evidence type="ECO:0000313" key="9">
    <source>
        <dbReference type="Proteomes" id="UP000620327"/>
    </source>
</evidence>
<dbReference type="InterPro" id="IPR052031">
    <property type="entry name" value="Membrane_Transporter-Flippase"/>
</dbReference>
<dbReference type="InterPro" id="IPR002528">
    <property type="entry name" value="MATE_fam"/>
</dbReference>
<evidence type="ECO:0000256" key="3">
    <source>
        <dbReference type="ARBA" id="ARBA00022475"/>
    </source>
</evidence>
<feature type="transmembrane region" description="Helical" evidence="7">
    <location>
        <begin position="140"/>
        <end position="162"/>
    </location>
</feature>
<dbReference type="CDD" id="cd13138">
    <property type="entry name" value="MATE_yoeA_like"/>
    <property type="match status" value="1"/>
</dbReference>
<name>A0A923MIF3_9FIRM</name>
<proteinExistence type="predicted"/>
<dbReference type="PIRSF" id="PIRSF006603">
    <property type="entry name" value="DinF"/>
    <property type="match status" value="1"/>
</dbReference>
<dbReference type="PANTHER" id="PTHR43549">
    <property type="entry name" value="MULTIDRUG RESISTANCE PROTEIN YPNP-RELATED"/>
    <property type="match status" value="1"/>
</dbReference>
<sequence length="473" mass="51786">MRSAKKTYEIDMLHGAILPKLLRFAVPLTLSTMLQLLFNAADVVVVGRWAGDNSLAAVGSNTSLIALLTNMFLGLSIGANILAARYFGAHEDEELSKTVHTSILLSLYSGVFLTVVGILGARTILIWMQCPANVLDLATLYLRIYFAGMTATMLYNFGAALLRASGDTQRPLYYLFASGVVNVILNLVFVIYFHMDVAGVALATVISQCISAALVVRCLVKETGPLRLDFRQLKIYPIKLKQIMQVGIPAGIQGMLFSLANVTVQSSVNSFGEVIMAGSSAAISIEQFIYSNINAFYQANVAFTSQNYGAGDYRRIKKIAMISVVTGVVTTELLSVLAVYFGPQLLGIYSPSAEVVAAGMVRLRWIALFYGLDAIMDVIVGSLRGVGYNILPMLVTLMGACASRLIWLSTVFRLPAYHRIEMVYIVYPLSWVLTATTHLICYFFVSRKVDRELRAHEAELAARMEESPEEADS</sequence>
<feature type="transmembrane region" description="Helical" evidence="7">
    <location>
        <begin position="390"/>
        <end position="412"/>
    </location>
</feature>
<comment type="caution">
    <text evidence="8">The sequence shown here is derived from an EMBL/GenBank/DDBJ whole genome shotgun (WGS) entry which is preliminary data.</text>
</comment>
<feature type="transmembrane region" description="Helical" evidence="7">
    <location>
        <begin position="103"/>
        <end position="128"/>
    </location>
</feature>
<keyword evidence="6 7" id="KW-0472">Membrane</keyword>
<dbReference type="AlphaFoldDB" id="A0A923MIF3"/>
<keyword evidence="3" id="KW-1003">Cell membrane</keyword>